<dbReference type="InterPro" id="IPR018247">
    <property type="entry name" value="EF_Hand_1_Ca_BS"/>
</dbReference>
<dbReference type="PANTHER" id="PTHR31631">
    <property type="entry name" value="PROTEIN NETWORKED 2D"/>
    <property type="match status" value="1"/>
</dbReference>
<dbReference type="Pfam" id="PF25014">
    <property type="entry name" value="NET2A"/>
    <property type="match status" value="1"/>
</dbReference>
<keyword evidence="6" id="KW-1185">Reference proteome</keyword>
<feature type="compositionally biased region" description="Basic and acidic residues" evidence="3">
    <location>
        <begin position="722"/>
        <end position="755"/>
    </location>
</feature>
<dbReference type="GO" id="GO:0003779">
    <property type="term" value="F:actin binding"/>
    <property type="evidence" value="ECO:0007669"/>
    <property type="project" value="InterPro"/>
</dbReference>
<feature type="compositionally biased region" description="Basic and acidic residues" evidence="3">
    <location>
        <begin position="492"/>
        <end position="502"/>
    </location>
</feature>
<feature type="compositionally biased region" description="Basic and acidic residues" evidence="3">
    <location>
        <begin position="577"/>
        <end position="595"/>
    </location>
</feature>
<feature type="coiled-coil region" evidence="2">
    <location>
        <begin position="827"/>
        <end position="854"/>
    </location>
</feature>
<evidence type="ECO:0000256" key="2">
    <source>
        <dbReference type="SAM" id="Coils"/>
    </source>
</evidence>
<dbReference type="InterPro" id="IPR011684">
    <property type="entry name" value="NAB"/>
</dbReference>
<dbReference type="OMA" id="WEFENEI"/>
<keyword evidence="1 2" id="KW-0175">Coiled coil</keyword>
<protein>
    <recommendedName>
        <fullName evidence="4">NAB domain-containing protein</fullName>
    </recommendedName>
</protein>
<evidence type="ECO:0000256" key="3">
    <source>
        <dbReference type="SAM" id="MobiDB-lite"/>
    </source>
</evidence>
<evidence type="ECO:0000256" key="1">
    <source>
        <dbReference type="ARBA" id="ARBA00023054"/>
    </source>
</evidence>
<evidence type="ECO:0000313" key="6">
    <source>
        <dbReference type="Proteomes" id="UP000594263"/>
    </source>
</evidence>
<dbReference type="EnsemblPlants" id="Kaladp0088s0028.1.v1.1">
    <property type="protein sequence ID" value="Kaladp0088s0028.1.v1.1.CDS.1"/>
    <property type="gene ID" value="Kaladp0088s0028.v1.1"/>
</dbReference>
<dbReference type="InterPro" id="IPR056888">
    <property type="entry name" value="NET2A-D/KIP1-like_dom"/>
</dbReference>
<dbReference type="Pfam" id="PF07765">
    <property type="entry name" value="KIP1"/>
    <property type="match status" value="1"/>
</dbReference>
<dbReference type="PANTHER" id="PTHR31631:SF3">
    <property type="entry name" value="PROTEIN NETWORKED 2B"/>
    <property type="match status" value="1"/>
</dbReference>
<dbReference type="InterPro" id="IPR056889">
    <property type="entry name" value="NET2A-D/KIP1-like_C"/>
</dbReference>
<dbReference type="Gramene" id="Kaladp0088s0028.1.v1.1">
    <property type="protein sequence ID" value="Kaladp0088s0028.1.v1.1.CDS.1"/>
    <property type="gene ID" value="Kaladp0088s0028.v1.1"/>
</dbReference>
<reference evidence="5" key="1">
    <citation type="submission" date="2021-01" db="UniProtKB">
        <authorList>
            <consortium name="EnsemblPlants"/>
        </authorList>
    </citation>
    <scope>IDENTIFICATION</scope>
</reference>
<feature type="region of interest" description="Disordered" evidence="3">
    <location>
        <begin position="480"/>
        <end position="557"/>
    </location>
</feature>
<name>A0A7N0UXP2_KALFE</name>
<feature type="region of interest" description="Disordered" evidence="3">
    <location>
        <begin position="271"/>
        <end position="299"/>
    </location>
</feature>
<feature type="compositionally biased region" description="Basic residues" evidence="3">
    <location>
        <begin position="121"/>
        <end position="131"/>
    </location>
</feature>
<feature type="coiled-coil region" evidence="2">
    <location>
        <begin position="147"/>
        <end position="195"/>
    </location>
</feature>
<feature type="coiled-coil region" evidence="2">
    <location>
        <begin position="1078"/>
        <end position="1112"/>
    </location>
</feature>
<proteinExistence type="predicted"/>
<feature type="domain" description="NAB" evidence="4">
    <location>
        <begin position="1"/>
        <end position="58"/>
    </location>
</feature>
<feature type="region of interest" description="Disordered" evidence="3">
    <location>
        <begin position="121"/>
        <end position="142"/>
    </location>
</feature>
<feature type="compositionally biased region" description="Basic and acidic residues" evidence="3">
    <location>
        <begin position="533"/>
        <end position="551"/>
    </location>
</feature>
<dbReference type="Proteomes" id="UP000594263">
    <property type="component" value="Unplaced"/>
</dbReference>
<feature type="compositionally biased region" description="Polar residues" evidence="3">
    <location>
        <begin position="480"/>
        <end position="490"/>
    </location>
</feature>
<evidence type="ECO:0000313" key="5">
    <source>
        <dbReference type="EnsemblPlants" id="Kaladp0088s0028.1.v1.1.CDS.1"/>
    </source>
</evidence>
<dbReference type="PROSITE" id="PS51774">
    <property type="entry name" value="NAB"/>
    <property type="match status" value="1"/>
</dbReference>
<organism evidence="5 6">
    <name type="scientific">Kalanchoe fedtschenkoi</name>
    <name type="common">Lavender scallops</name>
    <name type="synonym">South American air plant</name>
    <dbReference type="NCBI Taxonomy" id="63787"/>
    <lineage>
        <taxon>Eukaryota</taxon>
        <taxon>Viridiplantae</taxon>
        <taxon>Streptophyta</taxon>
        <taxon>Embryophyta</taxon>
        <taxon>Tracheophyta</taxon>
        <taxon>Spermatophyta</taxon>
        <taxon>Magnoliopsida</taxon>
        <taxon>eudicotyledons</taxon>
        <taxon>Gunneridae</taxon>
        <taxon>Pentapetalae</taxon>
        <taxon>Saxifragales</taxon>
        <taxon>Crassulaceae</taxon>
        <taxon>Kalanchoe</taxon>
    </lineage>
</organism>
<feature type="compositionally biased region" description="Basic and acidic residues" evidence="3">
    <location>
        <begin position="652"/>
        <end position="661"/>
    </location>
</feature>
<sequence length="1179" mass="133361">MEDKVGSMLTIIDDDGDSFAKRAEMYYRKRPELVHLVEESFRAYRALAERYDHISRDLQSANRTIATVYPEKVHFTAMEDDEYEEQQDSSKKLIKPAGTAIPKPPASKVPTKTLKPLPTFKTKKAQQRQLKRSGSSARAVPCSGLTKGEALEEIDKLQKGILALQTEKEFVKSLYENAVANYLEIENRINEMQVKVCGLQDEFGIGTVIEDNEARKLMASTALKSCQETLNRLKEKQEISVREANMEQQKIKEAHRKLQAFKQEFYGKHSDKQGLGEESMSTSQYQTVTTSDHEAAKTDNVLRDLQSLEEKTKELEDLDGSKSLTVTELVDKIDEIVDKVVHLETAVASSSAMVQMLRSEGDGLQEHVQALELDKDNAVEDSDTIRQKMVEVEAEMVRLDNLNQTVENQNTSLSAHFTQASYSLDQLSEKLENSKFDEMGEIDAWNGERMISAGSHLKISGGRKGDKFLNVVSQILDTVSDNKPEASTNVDDMGKREGKSVADEEGGNSKAVGQGQVGSRSRLNFEVEGSENEANRLDVPGHVEHEQRQGDEPLGVLDRNEASCSLDETFEKIQNAKADEKGEKLDREEEHEKLVDQNAADTSNLSKSPPEDCGAPHKEHVAEDEEQPVSLVLPEAIKDDDDDLMKNQATDQENKRQDHQSVEATCHDLFETSTETQPVKLVLSEATIDDAYLKNQASDRKCKRQGHPSVEATHIFETLKENHTADPEYKREESVGEATKDAEDDDHETKGKLESVKVSTAEPKTGSDLTQDDLEKEKLIFELGGATADDSKGSWRELVEGNESEVDWRRMFLSGLEDREKFLVDEYTSVIKTLKEARRKLSEVEKRSREGLTEQAAQMKRIMHANSLKDKEIQSLRRTLSLLKMNSGEKDAAVSVTETSENEVARLREPDLLLLSELGNRTANDATENTAEDSQPARPEIILNDEPHFVSSVEEKFRSDLDEMLGENLEFWLRFCTSVHQIQKFKSSIEDLQIEATRVLESKKQETNAKNLESLKSDAKPIYKHLKEIQTELKLWLENNSLLKEELESRHSSLSDIQEDITRLSNVTEDSELSEYQVAKFQGEVANMKQENNKVADELQSCLGRVRRLQNEIDETLLRLNDEFEISESKPRHSRNRIPLRTFLFGVKLKKQKQPFFKCMSPALQKQYSDLASQFPPPR</sequence>
<evidence type="ECO:0000259" key="4">
    <source>
        <dbReference type="PROSITE" id="PS51774"/>
    </source>
</evidence>
<feature type="region of interest" description="Disordered" evidence="3">
    <location>
        <begin position="722"/>
        <end position="769"/>
    </location>
</feature>
<dbReference type="PROSITE" id="PS00018">
    <property type="entry name" value="EF_HAND_1"/>
    <property type="match status" value="1"/>
</dbReference>
<feature type="region of interest" description="Disordered" evidence="3">
    <location>
        <begin position="575"/>
        <end position="661"/>
    </location>
</feature>
<accession>A0A7N0UXP2</accession>
<dbReference type="AlphaFoldDB" id="A0A7N0UXP2"/>
<dbReference type="Pfam" id="PF24918">
    <property type="entry name" value="NET2A_C"/>
    <property type="match status" value="1"/>
</dbReference>
<feature type="compositionally biased region" description="Polar residues" evidence="3">
    <location>
        <begin position="279"/>
        <end position="290"/>
    </location>
</feature>